<proteinExistence type="predicted"/>
<keyword evidence="3" id="KW-1185">Reference proteome</keyword>
<keyword evidence="1" id="KW-0175">Coiled coil</keyword>
<protein>
    <submittedName>
        <fullName evidence="2">Uncharacterized protein</fullName>
    </submittedName>
</protein>
<dbReference type="PROSITE" id="PS51257">
    <property type="entry name" value="PROKAR_LIPOPROTEIN"/>
    <property type="match status" value="1"/>
</dbReference>
<accession>A0ABD5SCJ6</accession>
<comment type="caution">
    <text evidence="2">The sequence shown here is derived from an EMBL/GenBank/DDBJ whole genome shotgun (WGS) entry which is preliminary data.</text>
</comment>
<dbReference type="Proteomes" id="UP001596442">
    <property type="component" value="Unassembled WGS sequence"/>
</dbReference>
<dbReference type="EMBL" id="JBHSWW010000308">
    <property type="protein sequence ID" value="MFC6754605.1"/>
    <property type="molecule type" value="Genomic_DNA"/>
</dbReference>
<reference evidence="2 3" key="1">
    <citation type="journal article" date="2019" name="Int. J. Syst. Evol. Microbiol.">
        <title>The Global Catalogue of Microorganisms (GCM) 10K type strain sequencing project: providing services to taxonomists for standard genome sequencing and annotation.</title>
        <authorList>
            <consortium name="The Broad Institute Genomics Platform"/>
            <consortium name="The Broad Institute Genome Sequencing Center for Infectious Disease"/>
            <person name="Wu L."/>
            <person name="Ma J."/>
        </authorList>
    </citation>
    <scope>NUCLEOTIDE SEQUENCE [LARGE SCALE GENOMIC DNA]</scope>
    <source>
        <strain evidence="2 3">CGMCC 1.3239</strain>
    </source>
</reference>
<gene>
    <name evidence="2" type="ORF">ACFQEU_14235</name>
</gene>
<organism evidence="2 3">
    <name type="scientific">Halorubrum tibetense</name>
    <dbReference type="NCBI Taxonomy" id="175631"/>
    <lineage>
        <taxon>Archaea</taxon>
        <taxon>Methanobacteriati</taxon>
        <taxon>Methanobacteriota</taxon>
        <taxon>Stenosarchaea group</taxon>
        <taxon>Halobacteria</taxon>
        <taxon>Halobacteriales</taxon>
        <taxon>Haloferacaceae</taxon>
        <taxon>Halorubrum</taxon>
    </lineage>
</organism>
<dbReference type="AlphaFoldDB" id="A0ABD5SCJ6"/>
<feature type="coiled-coil region" evidence="1">
    <location>
        <begin position="57"/>
        <end position="84"/>
    </location>
</feature>
<sequence>MKDASRRQVLGAAATGTALSIAGCSALDGDEPVPDTDGSAGVATVAVDIDERMAEREAEIQQQLEDEEISQEEAQAEFQAAQIEALGDAVDAVESYAAETDGLDVVDSSDQVGALLVDGDPAAVIAALDNDDVGALVSAAQFQEFQEGQPAEGDDGGQ</sequence>
<dbReference type="RefSeq" id="WP_379783218.1">
    <property type="nucleotide sequence ID" value="NZ_JBHSWW010000308.1"/>
</dbReference>
<name>A0ABD5SCJ6_9EURY</name>
<evidence type="ECO:0000313" key="3">
    <source>
        <dbReference type="Proteomes" id="UP001596442"/>
    </source>
</evidence>
<evidence type="ECO:0000256" key="1">
    <source>
        <dbReference type="SAM" id="Coils"/>
    </source>
</evidence>
<evidence type="ECO:0000313" key="2">
    <source>
        <dbReference type="EMBL" id="MFC6754605.1"/>
    </source>
</evidence>